<dbReference type="KEGG" id="masz:C9I28_16450"/>
<gene>
    <name evidence="2" type="ORF">C9I28_16450</name>
</gene>
<dbReference type="InterPro" id="IPR012312">
    <property type="entry name" value="Hemerythrin-like"/>
</dbReference>
<evidence type="ECO:0000313" key="2">
    <source>
        <dbReference type="EMBL" id="AVR97058.1"/>
    </source>
</evidence>
<evidence type="ECO:0000313" key="3">
    <source>
        <dbReference type="Proteomes" id="UP000240505"/>
    </source>
</evidence>
<organism evidence="2 3">
    <name type="scientific">Pseudoduganella armeniaca</name>
    <dbReference type="NCBI Taxonomy" id="2072590"/>
    <lineage>
        <taxon>Bacteria</taxon>
        <taxon>Pseudomonadati</taxon>
        <taxon>Pseudomonadota</taxon>
        <taxon>Betaproteobacteria</taxon>
        <taxon>Burkholderiales</taxon>
        <taxon>Oxalobacteraceae</taxon>
        <taxon>Telluria group</taxon>
        <taxon>Pseudoduganella</taxon>
    </lineage>
</organism>
<keyword evidence="3" id="KW-1185">Reference proteome</keyword>
<sequence length="153" mass="17182">MTTLHEYLADEHRACDAHYLQAEAHIADRDWEAACDAFGRFACALEQHLRGEEALLFPAMEKVLGSGAGPTAVMRMEHQHIRVLVQRMADAIDAHDANACFDHADSLRILMHQHNLKEENVLYPTALHLLGASAQPLLEQLRRQWEQPVGEAA</sequence>
<feature type="domain" description="Hemerythrin-like" evidence="1">
    <location>
        <begin position="5"/>
        <end position="126"/>
    </location>
</feature>
<dbReference type="Proteomes" id="UP000240505">
    <property type="component" value="Chromosome"/>
</dbReference>
<dbReference type="RefSeq" id="WP_107142407.1">
    <property type="nucleotide sequence ID" value="NZ_CP028324.1"/>
</dbReference>
<dbReference type="PANTHER" id="PTHR39966:SF3">
    <property type="entry name" value="DUF438 DOMAIN-CONTAINING PROTEIN"/>
    <property type="match status" value="1"/>
</dbReference>
<dbReference type="OrthoDB" id="9792554at2"/>
<protein>
    <submittedName>
        <fullName evidence="2">Hemerythrin domain-containing protein</fullName>
    </submittedName>
</protein>
<evidence type="ECO:0000259" key="1">
    <source>
        <dbReference type="Pfam" id="PF01814"/>
    </source>
</evidence>
<reference evidence="2 3" key="1">
    <citation type="submission" date="2018-03" db="EMBL/GenBank/DDBJ databases">
        <title>Massilia armeniaca sp. nov., isolated from desert soil.</title>
        <authorList>
            <person name="Huang H."/>
            <person name="Ren M."/>
        </authorList>
    </citation>
    <scope>NUCLEOTIDE SEQUENCE [LARGE SCALE GENOMIC DNA]</scope>
    <source>
        <strain evidence="2 3">ZMN-3</strain>
    </source>
</reference>
<dbReference type="GO" id="GO:0005886">
    <property type="term" value="C:plasma membrane"/>
    <property type="evidence" value="ECO:0007669"/>
    <property type="project" value="TreeGrafter"/>
</dbReference>
<dbReference type="PANTHER" id="PTHR39966">
    <property type="entry name" value="BLL2471 PROTEIN-RELATED"/>
    <property type="match status" value="1"/>
</dbReference>
<proteinExistence type="predicted"/>
<name>A0A2R4CC41_9BURK</name>
<dbReference type="Gene3D" id="1.20.120.520">
    <property type="entry name" value="nmb1532 protein domain like"/>
    <property type="match status" value="1"/>
</dbReference>
<dbReference type="AlphaFoldDB" id="A0A2R4CC41"/>
<accession>A0A2R4CC41</accession>
<dbReference type="Pfam" id="PF01814">
    <property type="entry name" value="Hemerythrin"/>
    <property type="match status" value="1"/>
</dbReference>
<dbReference type="EMBL" id="CP028324">
    <property type="protein sequence ID" value="AVR97058.1"/>
    <property type="molecule type" value="Genomic_DNA"/>
</dbReference>